<evidence type="ECO:0000259" key="1">
    <source>
        <dbReference type="Pfam" id="PF00501"/>
    </source>
</evidence>
<dbReference type="InterPro" id="IPR045851">
    <property type="entry name" value="AMP-bd_C_sf"/>
</dbReference>
<feature type="domain" description="AMP-dependent synthetase/ligase" evidence="1">
    <location>
        <begin position="10"/>
        <end position="370"/>
    </location>
</feature>
<dbReference type="Gene3D" id="3.30.300.30">
    <property type="match status" value="1"/>
</dbReference>
<name>A0ABQ3VX41_9CHLR</name>
<sequence length="504" mass="56092">MKNLVDLVIHNATQSQDAVAINAIDGIVTYGALDNLANQFARGLTRLGVQRGDRVGIWLEKSTYTIAAMQGVLRLGAVYVPLDPLSPPSRISTIINDCTIHVLITMQQRASGLRATADLPLLTCLCLDSPEDDSNWEWLQTFSTTPYKTVPTAENDMAYILYTSGSTGKPKGVCISHKNALAFVEWAVSELDITPYDNLANHAPFHFDLSVFDIYAAFYRGATVCLIPDGFSYIPHRLVRFLVNEAITIWYSVPSVLILMMEQGGWLDITHHSLRAILFAGEPFAVKQVQRLNKRWPELDLLNLYGPTETNVCTFYAISRTQLEQNTPLPIGQACSGDTVWAQKEDGSVAGPGEEGELMVKGPTVMIGYWNQPVHGNQPYATGDRVRLEKDGNYFYLGRRDQMLKVRGHRIEPGDIEAILEQHPQIHTAAVVVTGSGLDARLMAFIVFDTPQAPSLLEIKRFCSERLPRYMIIDVLTVLPELPRTRNGKIDRLALMQVAQKHKG</sequence>
<evidence type="ECO:0000313" key="3">
    <source>
        <dbReference type="EMBL" id="GHO89861.1"/>
    </source>
</evidence>
<dbReference type="Proteomes" id="UP000635565">
    <property type="component" value="Unassembled WGS sequence"/>
</dbReference>
<dbReference type="PRINTS" id="PR00154">
    <property type="entry name" value="AMPBINDING"/>
</dbReference>
<proteinExistence type="predicted"/>
<evidence type="ECO:0000313" key="4">
    <source>
        <dbReference type="Proteomes" id="UP000635565"/>
    </source>
</evidence>
<feature type="domain" description="AMP-binding enzyme C-terminal" evidence="2">
    <location>
        <begin position="416"/>
        <end position="489"/>
    </location>
</feature>
<dbReference type="Gene3D" id="3.40.50.12780">
    <property type="entry name" value="N-terminal domain of ligase-like"/>
    <property type="match status" value="1"/>
</dbReference>
<dbReference type="InterPro" id="IPR010071">
    <property type="entry name" value="AA_adenyl_dom"/>
</dbReference>
<dbReference type="PANTHER" id="PTHR45527">
    <property type="entry name" value="NONRIBOSOMAL PEPTIDE SYNTHETASE"/>
    <property type="match status" value="1"/>
</dbReference>
<dbReference type="NCBIfam" id="TIGR01733">
    <property type="entry name" value="AA-adenyl-dom"/>
    <property type="match status" value="1"/>
</dbReference>
<dbReference type="Pfam" id="PF13193">
    <property type="entry name" value="AMP-binding_C"/>
    <property type="match status" value="1"/>
</dbReference>
<evidence type="ECO:0000259" key="2">
    <source>
        <dbReference type="Pfam" id="PF13193"/>
    </source>
</evidence>
<keyword evidence="3" id="KW-0436">Ligase</keyword>
<protein>
    <submittedName>
        <fullName evidence="3">D-alanine--poly(Phosphoribitol) ligase</fullName>
    </submittedName>
</protein>
<dbReference type="InterPro" id="IPR020845">
    <property type="entry name" value="AMP-binding_CS"/>
</dbReference>
<dbReference type="InterPro" id="IPR042099">
    <property type="entry name" value="ANL_N_sf"/>
</dbReference>
<dbReference type="RefSeq" id="WP_201367418.1">
    <property type="nucleotide sequence ID" value="NZ_BNJJ01000048.1"/>
</dbReference>
<comment type="caution">
    <text evidence="3">The sequence shown here is derived from an EMBL/GenBank/DDBJ whole genome shotgun (WGS) entry which is preliminary data.</text>
</comment>
<dbReference type="InterPro" id="IPR020459">
    <property type="entry name" value="AMP-binding"/>
</dbReference>
<dbReference type="InterPro" id="IPR000873">
    <property type="entry name" value="AMP-dep_synth/lig_dom"/>
</dbReference>
<reference evidence="3 4" key="1">
    <citation type="journal article" date="2021" name="Int. J. Syst. Evol. Microbiol.">
        <title>Reticulibacter mediterranei gen. nov., sp. nov., within the new family Reticulibacteraceae fam. nov., and Ktedonospora formicarum gen. nov., sp. nov., Ktedonobacter robiniae sp. nov., Dictyobacter formicarum sp. nov. and Dictyobacter arantiisoli sp. nov., belonging to the class Ktedonobacteria.</title>
        <authorList>
            <person name="Yabe S."/>
            <person name="Zheng Y."/>
            <person name="Wang C.M."/>
            <person name="Sakai Y."/>
            <person name="Abe K."/>
            <person name="Yokota A."/>
            <person name="Donadio S."/>
            <person name="Cavaletti L."/>
            <person name="Monciardini P."/>
        </authorList>
    </citation>
    <scope>NUCLEOTIDE SEQUENCE [LARGE SCALE GENOMIC DNA]</scope>
    <source>
        <strain evidence="3 4">SOSP1-9</strain>
    </source>
</reference>
<dbReference type="PROSITE" id="PS00455">
    <property type="entry name" value="AMP_BINDING"/>
    <property type="match status" value="1"/>
</dbReference>
<dbReference type="InterPro" id="IPR025110">
    <property type="entry name" value="AMP-bd_C"/>
</dbReference>
<dbReference type="SUPFAM" id="SSF56801">
    <property type="entry name" value="Acetyl-CoA synthetase-like"/>
    <property type="match status" value="1"/>
</dbReference>
<gene>
    <name evidence="3" type="ORF">KSZ_78670</name>
</gene>
<organism evidence="3 4">
    <name type="scientific">Dictyobacter formicarum</name>
    <dbReference type="NCBI Taxonomy" id="2778368"/>
    <lineage>
        <taxon>Bacteria</taxon>
        <taxon>Bacillati</taxon>
        <taxon>Chloroflexota</taxon>
        <taxon>Ktedonobacteria</taxon>
        <taxon>Ktedonobacterales</taxon>
        <taxon>Dictyobacteraceae</taxon>
        <taxon>Dictyobacter</taxon>
    </lineage>
</organism>
<dbReference type="EMBL" id="BNJJ01000048">
    <property type="protein sequence ID" value="GHO89861.1"/>
    <property type="molecule type" value="Genomic_DNA"/>
</dbReference>
<keyword evidence="4" id="KW-1185">Reference proteome</keyword>
<accession>A0ABQ3VX41</accession>
<dbReference type="Pfam" id="PF00501">
    <property type="entry name" value="AMP-binding"/>
    <property type="match status" value="1"/>
</dbReference>
<dbReference type="PANTHER" id="PTHR45527:SF1">
    <property type="entry name" value="FATTY ACID SYNTHASE"/>
    <property type="match status" value="1"/>
</dbReference>
<dbReference type="GO" id="GO:0016874">
    <property type="term" value="F:ligase activity"/>
    <property type="evidence" value="ECO:0007669"/>
    <property type="project" value="UniProtKB-KW"/>
</dbReference>